<name>A0A511FAJ8_9CELL</name>
<proteinExistence type="predicted"/>
<evidence type="ECO:0000259" key="2">
    <source>
        <dbReference type="Pfam" id="PF13828"/>
    </source>
</evidence>
<dbReference type="Proteomes" id="UP000564629">
    <property type="component" value="Unassembled WGS sequence"/>
</dbReference>
<dbReference type="AlphaFoldDB" id="A0A511FAJ8"/>
<dbReference type="InterPro" id="IPR025241">
    <property type="entry name" value="DUF4190"/>
</dbReference>
<sequence>MTDRFAYPDPYYAPGWAPPPARTDGVAVASLVTGVLGLGPVALGLGIAGLRRTRPGGLRGRGLATAGVVLGVVGTLAWLATIAAAVATAAATRPLAADVAAPVDAHAVQLVTGNCLGELPADGRVDRVRVVPCADAHAAQVVTSYDFGDVPWPGADAAAQRVAAACDLTDAERAEGRRMVAWSPTEASWARGDRTGLCLVVPPAPASGSAQAGG</sequence>
<accession>A0A511FAJ8</accession>
<dbReference type="Proteomes" id="UP000321723">
    <property type="component" value="Unassembled WGS sequence"/>
</dbReference>
<keyword evidence="1" id="KW-0812">Transmembrane</keyword>
<feature type="domain" description="DUF4190" evidence="2">
    <location>
        <begin position="27"/>
        <end position="80"/>
    </location>
</feature>
<evidence type="ECO:0000313" key="6">
    <source>
        <dbReference type="Proteomes" id="UP000564629"/>
    </source>
</evidence>
<evidence type="ECO:0000313" key="5">
    <source>
        <dbReference type="Proteomes" id="UP000321723"/>
    </source>
</evidence>
<evidence type="ECO:0000313" key="4">
    <source>
        <dbReference type="EMBL" id="MBB5473430.1"/>
    </source>
</evidence>
<reference evidence="3 5" key="1">
    <citation type="submission" date="2019-07" db="EMBL/GenBank/DDBJ databases">
        <title>Whole genome shotgun sequence of Cellulomonas hominis NBRC 16055.</title>
        <authorList>
            <person name="Hosoyama A."/>
            <person name="Uohara A."/>
            <person name="Ohji S."/>
            <person name="Ichikawa N."/>
        </authorList>
    </citation>
    <scope>NUCLEOTIDE SEQUENCE [LARGE SCALE GENOMIC DNA]</scope>
    <source>
        <strain evidence="3 5">NBRC 16055</strain>
    </source>
</reference>
<keyword evidence="1" id="KW-0472">Membrane</keyword>
<keyword evidence="5" id="KW-1185">Reference proteome</keyword>
<gene>
    <name evidence="3" type="ORF">CHO01_04030</name>
    <name evidence="4" type="ORF">HNR08_002166</name>
</gene>
<feature type="transmembrane region" description="Helical" evidence="1">
    <location>
        <begin position="26"/>
        <end position="50"/>
    </location>
</feature>
<evidence type="ECO:0000313" key="3">
    <source>
        <dbReference type="EMBL" id="GEL45287.1"/>
    </source>
</evidence>
<dbReference type="Pfam" id="PF13828">
    <property type="entry name" value="DUF4190"/>
    <property type="match status" value="1"/>
</dbReference>
<keyword evidence="1" id="KW-1133">Transmembrane helix</keyword>
<feature type="transmembrane region" description="Helical" evidence="1">
    <location>
        <begin position="62"/>
        <end position="87"/>
    </location>
</feature>
<comment type="caution">
    <text evidence="3">The sequence shown here is derived from an EMBL/GenBank/DDBJ whole genome shotgun (WGS) entry which is preliminary data.</text>
</comment>
<reference evidence="4 6" key="2">
    <citation type="submission" date="2020-08" db="EMBL/GenBank/DDBJ databases">
        <title>Sequencing the genomes of 1000 actinobacteria strains.</title>
        <authorList>
            <person name="Klenk H.-P."/>
        </authorList>
    </citation>
    <scope>NUCLEOTIDE SEQUENCE [LARGE SCALE GENOMIC DNA]</scope>
    <source>
        <strain evidence="4 6">DSM 9581</strain>
    </source>
</reference>
<dbReference type="EMBL" id="BJVQ01000003">
    <property type="protein sequence ID" value="GEL45287.1"/>
    <property type="molecule type" value="Genomic_DNA"/>
</dbReference>
<protein>
    <recommendedName>
        <fullName evidence="2">DUF4190 domain-containing protein</fullName>
    </recommendedName>
</protein>
<organism evidence="3 5">
    <name type="scientific">Cellulomonas hominis</name>
    <dbReference type="NCBI Taxonomy" id="156981"/>
    <lineage>
        <taxon>Bacteria</taxon>
        <taxon>Bacillati</taxon>
        <taxon>Actinomycetota</taxon>
        <taxon>Actinomycetes</taxon>
        <taxon>Micrococcales</taxon>
        <taxon>Cellulomonadaceae</taxon>
        <taxon>Cellulomonas</taxon>
    </lineage>
</organism>
<dbReference type="RefSeq" id="WP_246802890.1">
    <property type="nucleotide sequence ID" value="NZ_BJVQ01000003.1"/>
</dbReference>
<dbReference type="EMBL" id="JACHDN010000001">
    <property type="protein sequence ID" value="MBB5473430.1"/>
    <property type="molecule type" value="Genomic_DNA"/>
</dbReference>
<evidence type="ECO:0000256" key="1">
    <source>
        <dbReference type="SAM" id="Phobius"/>
    </source>
</evidence>